<dbReference type="AlphaFoldDB" id="A0A7W8QMD4"/>
<sequence length="69" mass="6814">MKRIAAASGLLAATALALGAMTGTASADNNAEIQNITVPICADVLTLSGIDADGCSTIDIHSEEGIGVQ</sequence>
<feature type="signal peptide" evidence="1">
    <location>
        <begin position="1"/>
        <end position="27"/>
    </location>
</feature>
<evidence type="ECO:0000256" key="1">
    <source>
        <dbReference type="SAM" id="SignalP"/>
    </source>
</evidence>
<comment type="caution">
    <text evidence="2">The sequence shown here is derived from an EMBL/GenBank/DDBJ whole genome shotgun (WGS) entry which is preliminary data.</text>
</comment>
<evidence type="ECO:0000313" key="2">
    <source>
        <dbReference type="EMBL" id="MBB5433102.1"/>
    </source>
</evidence>
<protein>
    <submittedName>
        <fullName evidence="2">Uncharacterized protein</fullName>
    </submittedName>
</protein>
<organism evidence="2 3">
    <name type="scientific">Nocardiopsis composta</name>
    <dbReference type="NCBI Taxonomy" id="157465"/>
    <lineage>
        <taxon>Bacteria</taxon>
        <taxon>Bacillati</taxon>
        <taxon>Actinomycetota</taxon>
        <taxon>Actinomycetes</taxon>
        <taxon>Streptosporangiales</taxon>
        <taxon>Nocardiopsidaceae</taxon>
        <taxon>Nocardiopsis</taxon>
    </lineage>
</organism>
<dbReference type="EMBL" id="JACHDB010000001">
    <property type="protein sequence ID" value="MBB5433102.1"/>
    <property type="molecule type" value="Genomic_DNA"/>
</dbReference>
<gene>
    <name evidence="2" type="ORF">HDA36_003186</name>
</gene>
<name>A0A7W8QMD4_9ACTN</name>
<feature type="chain" id="PRO_5030663931" evidence="1">
    <location>
        <begin position="28"/>
        <end position="69"/>
    </location>
</feature>
<accession>A0A7W8QMD4</accession>
<reference evidence="2 3" key="1">
    <citation type="submission" date="2020-08" db="EMBL/GenBank/DDBJ databases">
        <title>Sequencing the genomes of 1000 actinobacteria strains.</title>
        <authorList>
            <person name="Klenk H.-P."/>
        </authorList>
    </citation>
    <scope>NUCLEOTIDE SEQUENCE [LARGE SCALE GENOMIC DNA]</scope>
    <source>
        <strain evidence="2 3">DSM 44551</strain>
    </source>
</reference>
<dbReference type="RefSeq" id="WP_184392561.1">
    <property type="nucleotide sequence ID" value="NZ_BAAAJD010000067.1"/>
</dbReference>
<evidence type="ECO:0000313" key="3">
    <source>
        <dbReference type="Proteomes" id="UP000572635"/>
    </source>
</evidence>
<keyword evidence="1" id="KW-0732">Signal</keyword>
<dbReference type="Proteomes" id="UP000572635">
    <property type="component" value="Unassembled WGS sequence"/>
</dbReference>
<keyword evidence="3" id="KW-1185">Reference proteome</keyword>
<proteinExistence type="predicted"/>